<dbReference type="KEGG" id="bvq:FHE72_01115"/>
<evidence type="ECO:0000256" key="6">
    <source>
        <dbReference type="ARBA" id="ARBA00022989"/>
    </source>
</evidence>
<comment type="subcellular location">
    <subcellularLocation>
        <location evidence="1">Cell membrane</location>
        <topology evidence="1">Multi-pass membrane protein</topology>
    </subcellularLocation>
</comment>
<dbReference type="PROSITE" id="PS50893">
    <property type="entry name" value="ABC_TRANSPORTER_2"/>
    <property type="match status" value="1"/>
</dbReference>
<dbReference type="Proteomes" id="UP000465062">
    <property type="component" value="Chromosome"/>
</dbReference>
<dbReference type="InterPro" id="IPR011527">
    <property type="entry name" value="ABC1_TM_dom"/>
</dbReference>
<feature type="transmembrane region" description="Helical" evidence="8">
    <location>
        <begin position="257"/>
        <end position="274"/>
    </location>
</feature>
<dbReference type="Gene3D" id="1.20.1560.10">
    <property type="entry name" value="ABC transporter type 1, transmembrane domain"/>
    <property type="match status" value="1"/>
</dbReference>
<dbReference type="SUPFAM" id="SSF90123">
    <property type="entry name" value="ABC transporter transmembrane region"/>
    <property type="match status" value="1"/>
</dbReference>
<dbReference type="PANTHER" id="PTHR43394:SF1">
    <property type="entry name" value="ATP-BINDING CASSETTE SUB-FAMILY B MEMBER 10, MITOCHONDRIAL"/>
    <property type="match status" value="1"/>
</dbReference>
<evidence type="ECO:0000256" key="8">
    <source>
        <dbReference type="SAM" id="Phobius"/>
    </source>
</evidence>
<dbReference type="Pfam" id="PF00005">
    <property type="entry name" value="ABC_tran"/>
    <property type="match status" value="1"/>
</dbReference>
<feature type="transmembrane region" description="Helical" evidence="8">
    <location>
        <begin position="150"/>
        <end position="181"/>
    </location>
</feature>
<dbReference type="SUPFAM" id="SSF52540">
    <property type="entry name" value="P-loop containing nucleoside triphosphate hydrolases"/>
    <property type="match status" value="1"/>
</dbReference>
<name>A0A6I6UMK1_9BACI</name>
<dbReference type="InterPro" id="IPR039421">
    <property type="entry name" value="Type_1_exporter"/>
</dbReference>
<keyword evidence="6 8" id="KW-1133">Transmembrane helix</keyword>
<dbReference type="GO" id="GO:0016887">
    <property type="term" value="F:ATP hydrolysis activity"/>
    <property type="evidence" value="ECO:0007669"/>
    <property type="project" value="InterPro"/>
</dbReference>
<evidence type="ECO:0000256" key="5">
    <source>
        <dbReference type="ARBA" id="ARBA00022840"/>
    </source>
</evidence>
<dbReference type="FunFam" id="3.40.50.300:FF:000218">
    <property type="entry name" value="Multidrug ABC transporter ATP-binding protein"/>
    <property type="match status" value="1"/>
</dbReference>
<evidence type="ECO:0000259" key="10">
    <source>
        <dbReference type="PROSITE" id="PS50929"/>
    </source>
</evidence>
<dbReference type="GO" id="GO:0005524">
    <property type="term" value="F:ATP binding"/>
    <property type="evidence" value="ECO:0007669"/>
    <property type="project" value="UniProtKB-KW"/>
</dbReference>
<keyword evidence="5 11" id="KW-0067">ATP-binding</keyword>
<dbReference type="PROSITE" id="PS50929">
    <property type="entry name" value="ABC_TM1F"/>
    <property type="match status" value="1"/>
</dbReference>
<dbReference type="AlphaFoldDB" id="A0A6I6UMK1"/>
<dbReference type="CDD" id="cd07346">
    <property type="entry name" value="ABC_6TM_exporters"/>
    <property type="match status" value="1"/>
</dbReference>
<evidence type="ECO:0000256" key="4">
    <source>
        <dbReference type="ARBA" id="ARBA00022741"/>
    </source>
</evidence>
<dbReference type="GO" id="GO:0005886">
    <property type="term" value="C:plasma membrane"/>
    <property type="evidence" value="ECO:0007669"/>
    <property type="project" value="UniProtKB-SubCell"/>
</dbReference>
<dbReference type="Gene3D" id="3.40.50.300">
    <property type="entry name" value="P-loop containing nucleotide triphosphate hydrolases"/>
    <property type="match status" value="1"/>
</dbReference>
<evidence type="ECO:0000313" key="11">
    <source>
        <dbReference type="EMBL" id="QHE59793.1"/>
    </source>
</evidence>
<dbReference type="RefSeq" id="WP_159360952.1">
    <property type="nucleotide sequence ID" value="NZ_CP047394.1"/>
</dbReference>
<feature type="transmembrane region" description="Helical" evidence="8">
    <location>
        <begin position="60"/>
        <end position="81"/>
    </location>
</feature>
<evidence type="ECO:0000313" key="12">
    <source>
        <dbReference type="Proteomes" id="UP000465062"/>
    </source>
</evidence>
<evidence type="ECO:0000256" key="2">
    <source>
        <dbReference type="ARBA" id="ARBA00005417"/>
    </source>
</evidence>
<dbReference type="InterPro" id="IPR017871">
    <property type="entry name" value="ABC_transporter-like_CS"/>
</dbReference>
<dbReference type="Pfam" id="PF00664">
    <property type="entry name" value="ABC_membrane"/>
    <property type="match status" value="1"/>
</dbReference>
<sequence>MSKSENAHLFKVYIWALSFIKPYRLPFGLIVLSSIFITAIELVIPKFIQFFIDVIVPKNNITLFFSLLGCTVVLLFIMLYLSTVRNKLQHQVQEKAARDLHYSIFQHLRKLGFSYFEKHPVGETLSLMNTEVTAVQELYRRYLPFMVQEIIFSVIALFILFSLNVKLALIIIPSFLLYYLVGPKFERKASILSKEFSTNRIGRNKKIYESISALIEVRSYNSEDWENNRLNEKINMYNKSMIKAFFYAYVRGTIRRLSYYVGAMAILFYGSILVRSGTLSVGEFSAFMIYYFTAMHRLTSVVTSLTEQRVLMYQIDKIYQFINIMPEIKDSDSPLILTNIKGDVNFKNVHFQYPTTGKVIKGFNLSAKAGQRIAFVGTSGNGKSTLLKLMGRFYDPNEGEILIDNVSLKDMKLSQLRDSIGYVFQEVYLFATTVRENIRFGNPGATDEQIFESAKAAYAHDFIMELEDGYDTLIGERGVKLSGGQKQRISIARMLLKNPTIILLDEATSALDNISEIEVQNALTTLLKGKTTFTVAHRITTIQDYDQIIVLNQGKVAEKGTYDELMDKEGIFYRLCKGQQKELNNQSLPVGG</sequence>
<dbReference type="PANTHER" id="PTHR43394">
    <property type="entry name" value="ATP-DEPENDENT PERMEASE MDL1, MITOCHONDRIAL"/>
    <property type="match status" value="1"/>
</dbReference>
<reference evidence="11 12" key="1">
    <citation type="submission" date="2019-06" db="EMBL/GenBank/DDBJ databases">
        <title>An operon consisting of a P-type ATPase gene and a transcriptional regular gene given the different cadmium resistance in Bacillus vietamensis 151-6 and Bacillus marisflavi 151-25.</title>
        <authorList>
            <person name="Yu X."/>
        </authorList>
    </citation>
    <scope>NUCLEOTIDE SEQUENCE [LARGE SCALE GENOMIC DNA]</scope>
    <source>
        <strain evidence="11 12">151-6</strain>
    </source>
</reference>
<gene>
    <name evidence="11" type="ORF">FHE72_01115</name>
</gene>
<feature type="transmembrane region" description="Helical" evidence="8">
    <location>
        <begin position="27"/>
        <end position="48"/>
    </location>
</feature>
<evidence type="ECO:0000259" key="9">
    <source>
        <dbReference type="PROSITE" id="PS50893"/>
    </source>
</evidence>
<organism evidence="11 12">
    <name type="scientific">Rossellomorea vietnamensis</name>
    <dbReference type="NCBI Taxonomy" id="218284"/>
    <lineage>
        <taxon>Bacteria</taxon>
        <taxon>Bacillati</taxon>
        <taxon>Bacillota</taxon>
        <taxon>Bacilli</taxon>
        <taxon>Bacillales</taxon>
        <taxon>Bacillaceae</taxon>
        <taxon>Rossellomorea</taxon>
    </lineage>
</organism>
<keyword evidence="7 8" id="KW-0472">Membrane</keyword>
<dbReference type="PROSITE" id="PS00211">
    <property type="entry name" value="ABC_TRANSPORTER_1"/>
    <property type="match status" value="1"/>
</dbReference>
<dbReference type="InterPro" id="IPR003593">
    <property type="entry name" value="AAA+_ATPase"/>
</dbReference>
<evidence type="ECO:0000256" key="3">
    <source>
        <dbReference type="ARBA" id="ARBA00022692"/>
    </source>
</evidence>
<dbReference type="GO" id="GO:0015421">
    <property type="term" value="F:ABC-type oligopeptide transporter activity"/>
    <property type="evidence" value="ECO:0007669"/>
    <property type="project" value="TreeGrafter"/>
</dbReference>
<dbReference type="InterPro" id="IPR003439">
    <property type="entry name" value="ABC_transporter-like_ATP-bd"/>
</dbReference>
<feature type="domain" description="ABC transmembrane type-1" evidence="10">
    <location>
        <begin position="29"/>
        <end position="307"/>
    </location>
</feature>
<keyword evidence="4" id="KW-0547">Nucleotide-binding</keyword>
<evidence type="ECO:0000256" key="7">
    <source>
        <dbReference type="ARBA" id="ARBA00023136"/>
    </source>
</evidence>
<feature type="domain" description="ABC transporter" evidence="9">
    <location>
        <begin position="344"/>
        <end position="578"/>
    </location>
</feature>
<proteinExistence type="inferred from homology"/>
<dbReference type="InterPro" id="IPR027417">
    <property type="entry name" value="P-loop_NTPase"/>
</dbReference>
<protein>
    <submittedName>
        <fullName evidence="11">ATP-binding cassette domain-containing protein</fullName>
    </submittedName>
</protein>
<dbReference type="InterPro" id="IPR036640">
    <property type="entry name" value="ABC1_TM_sf"/>
</dbReference>
<comment type="similarity">
    <text evidence="2">Belongs to the ABC transporter superfamily.</text>
</comment>
<dbReference type="EMBL" id="CP047394">
    <property type="protein sequence ID" value="QHE59793.1"/>
    <property type="molecule type" value="Genomic_DNA"/>
</dbReference>
<evidence type="ECO:0000256" key="1">
    <source>
        <dbReference type="ARBA" id="ARBA00004651"/>
    </source>
</evidence>
<accession>A0A6I6UMK1</accession>
<dbReference type="SMART" id="SM00382">
    <property type="entry name" value="AAA"/>
    <property type="match status" value="1"/>
</dbReference>
<keyword evidence="3 8" id="KW-0812">Transmembrane</keyword>